<dbReference type="SUPFAM" id="SSF56281">
    <property type="entry name" value="Metallo-hydrolase/oxidoreductase"/>
    <property type="match status" value="1"/>
</dbReference>
<dbReference type="GO" id="GO:0004521">
    <property type="term" value="F:RNA endonuclease activity"/>
    <property type="evidence" value="ECO:0007669"/>
    <property type="project" value="TreeGrafter"/>
</dbReference>
<gene>
    <name evidence="4" type="ORF">D4741_07965</name>
</gene>
<keyword evidence="1 4" id="KW-0378">Hydrolase</keyword>
<proteinExistence type="predicted"/>
<evidence type="ECO:0000259" key="2">
    <source>
        <dbReference type="SMART" id="SM00849"/>
    </source>
</evidence>
<dbReference type="PANTHER" id="PTHR11203">
    <property type="entry name" value="CLEAVAGE AND POLYADENYLATION SPECIFICITY FACTOR FAMILY MEMBER"/>
    <property type="match status" value="1"/>
</dbReference>
<dbReference type="GO" id="GO:0016787">
    <property type="term" value="F:hydrolase activity"/>
    <property type="evidence" value="ECO:0007669"/>
    <property type="project" value="UniProtKB-KW"/>
</dbReference>
<name>A0A3A3EQJ1_9GAMM</name>
<reference evidence="4 5" key="1">
    <citation type="submission" date="2018-09" db="EMBL/GenBank/DDBJ databases">
        <title>Identification of marine bacteria producing industrial enzymes.</title>
        <authorList>
            <person name="Cheng T.H."/>
            <person name="Saidin J."/>
            <person name="Muhd D.D."/>
            <person name="Isa M.N.M."/>
            <person name="Bakar M.F.A."/>
            <person name="Ismail N."/>
        </authorList>
    </citation>
    <scope>NUCLEOTIDE SEQUENCE [LARGE SCALE GENOMIC DNA]</scope>
    <source>
        <strain evidence="4 5">MNAD 1.6</strain>
    </source>
</reference>
<dbReference type="Gene3D" id="3.60.15.10">
    <property type="entry name" value="Ribonuclease Z/Hydroxyacylglutathione hydrolase-like"/>
    <property type="match status" value="1"/>
</dbReference>
<feature type="domain" description="Beta-Casp" evidence="3">
    <location>
        <begin position="249"/>
        <end position="382"/>
    </location>
</feature>
<dbReference type="InterPro" id="IPR022712">
    <property type="entry name" value="Beta_Casp"/>
</dbReference>
<protein>
    <submittedName>
        <fullName evidence="4">MBL fold metallo-hydrolase</fullName>
    </submittedName>
</protein>
<dbReference type="PANTHER" id="PTHR11203:SF37">
    <property type="entry name" value="INTEGRATOR COMPLEX SUBUNIT 11"/>
    <property type="match status" value="1"/>
</dbReference>
<dbReference type="Proteomes" id="UP000265938">
    <property type="component" value="Unassembled WGS sequence"/>
</dbReference>
<dbReference type="Gene3D" id="3.40.50.10890">
    <property type="match status" value="1"/>
</dbReference>
<dbReference type="InterPro" id="IPR011108">
    <property type="entry name" value="RMMBL"/>
</dbReference>
<dbReference type="InterPro" id="IPR036866">
    <property type="entry name" value="RibonucZ/Hydroxyglut_hydro"/>
</dbReference>
<dbReference type="CDD" id="cd16295">
    <property type="entry name" value="TTHA0252-CPSF-like_MBL-fold"/>
    <property type="match status" value="1"/>
</dbReference>
<dbReference type="Pfam" id="PF10996">
    <property type="entry name" value="Beta-Casp"/>
    <property type="match status" value="1"/>
</dbReference>
<sequence length="465" mass="51753">MHIKHHGAVNGVTGSCHQLIIDESNSILIDCGLFQGEDSHEDLNIDFDISTVKALIVTHCHIDHVGRIPYLFVAGFKGPIYTSIATAKLLPMVIEDALKLGVTRDEAIIRTCLKRLKQQIVPLDFKQWYSISVGAGFSPEKVTSSETLFKIRLQRAGHILGSAYVEIELGKKPNNHRVVFSGDLGAPYTPLLPSPKPPYRADTLVIESTYGDKTHDGRKTRVKVLKNIIERAVADNGVVLIPAFSIGRTQELLYELEQIIHSAGKSSMWHKLQVIVDSPMAANFTAEYQHFKTLWDNEAKRRIKQGRHPLDFSQLHTIDTHQEHMALINFLSSRQQPAIIIAASGMCTGGRIVNYLERFLPDKTTDIIFVGYQGKGTLGRDIQTYGPKGGYVYINNEKVYINAAVHTISGYSAHADQKGLVRFVTGMKKKPKIIKIVHGDDEAKATLAKKYQALLGDKTKVEIAR</sequence>
<dbReference type="PROSITE" id="PS51257">
    <property type="entry name" value="PROKAR_LIPOPROTEIN"/>
    <property type="match status" value="1"/>
</dbReference>
<evidence type="ECO:0000313" key="5">
    <source>
        <dbReference type="Proteomes" id="UP000265938"/>
    </source>
</evidence>
<dbReference type="InterPro" id="IPR050698">
    <property type="entry name" value="MBL"/>
</dbReference>
<dbReference type="SMART" id="SM00849">
    <property type="entry name" value="Lactamase_B"/>
    <property type="match status" value="1"/>
</dbReference>
<organism evidence="4 5">
    <name type="scientific">Pseudoalteromonas gelatinilytica</name>
    <dbReference type="NCBI Taxonomy" id="1703256"/>
    <lineage>
        <taxon>Bacteria</taxon>
        <taxon>Pseudomonadati</taxon>
        <taxon>Pseudomonadota</taxon>
        <taxon>Gammaproteobacteria</taxon>
        <taxon>Alteromonadales</taxon>
        <taxon>Pseudoalteromonadaceae</taxon>
        <taxon>Pseudoalteromonas</taxon>
    </lineage>
</organism>
<evidence type="ECO:0000259" key="3">
    <source>
        <dbReference type="SMART" id="SM01027"/>
    </source>
</evidence>
<comment type="caution">
    <text evidence="4">The sequence shown here is derived from an EMBL/GenBank/DDBJ whole genome shotgun (WGS) entry which is preliminary data.</text>
</comment>
<dbReference type="AlphaFoldDB" id="A0A3A3EQJ1"/>
<accession>A0A3A3EQJ1</accession>
<evidence type="ECO:0000256" key="1">
    <source>
        <dbReference type="ARBA" id="ARBA00022801"/>
    </source>
</evidence>
<evidence type="ECO:0000313" key="4">
    <source>
        <dbReference type="EMBL" id="RJF37986.1"/>
    </source>
</evidence>
<dbReference type="Pfam" id="PF00753">
    <property type="entry name" value="Lactamase_B"/>
    <property type="match status" value="1"/>
</dbReference>
<dbReference type="RefSeq" id="WP_119852560.1">
    <property type="nucleotide sequence ID" value="NZ_QYSE01000001.1"/>
</dbReference>
<dbReference type="SMART" id="SM01027">
    <property type="entry name" value="Beta-Casp"/>
    <property type="match status" value="1"/>
</dbReference>
<dbReference type="EMBL" id="QYSE01000001">
    <property type="protein sequence ID" value="RJF37986.1"/>
    <property type="molecule type" value="Genomic_DNA"/>
</dbReference>
<feature type="domain" description="Metallo-beta-lactamase" evidence="2">
    <location>
        <begin position="13"/>
        <end position="228"/>
    </location>
</feature>
<dbReference type="Pfam" id="PF07521">
    <property type="entry name" value="RMMBL"/>
    <property type="match status" value="1"/>
</dbReference>
<dbReference type="InterPro" id="IPR001279">
    <property type="entry name" value="Metallo-B-lactamas"/>
</dbReference>